<dbReference type="InterPro" id="IPR025565">
    <property type="entry name" value="DUF4328"/>
</dbReference>
<reference evidence="3 4" key="1">
    <citation type="submission" date="2019-02" db="EMBL/GenBank/DDBJ databases">
        <title>Deep-cultivation of Planctomycetes and their phenomic and genomic characterization uncovers novel biology.</title>
        <authorList>
            <person name="Wiegand S."/>
            <person name="Jogler M."/>
            <person name="Boedeker C."/>
            <person name="Pinto D."/>
            <person name="Vollmers J."/>
            <person name="Rivas-Marin E."/>
            <person name="Kohn T."/>
            <person name="Peeters S.H."/>
            <person name="Heuer A."/>
            <person name="Rast P."/>
            <person name="Oberbeckmann S."/>
            <person name="Bunk B."/>
            <person name="Jeske O."/>
            <person name="Meyerdierks A."/>
            <person name="Storesund J.E."/>
            <person name="Kallscheuer N."/>
            <person name="Luecker S."/>
            <person name="Lage O.M."/>
            <person name="Pohl T."/>
            <person name="Merkel B.J."/>
            <person name="Hornburger P."/>
            <person name="Mueller R.-W."/>
            <person name="Bruemmer F."/>
            <person name="Labrenz M."/>
            <person name="Spormann A.M."/>
            <person name="Op den Camp H."/>
            <person name="Overmann J."/>
            <person name="Amann R."/>
            <person name="Jetten M.S.M."/>
            <person name="Mascher T."/>
            <person name="Medema M.H."/>
            <person name="Devos D.P."/>
            <person name="Kaster A.-K."/>
            <person name="Ovreas L."/>
            <person name="Rohde M."/>
            <person name="Galperin M.Y."/>
            <person name="Jogler C."/>
        </authorList>
    </citation>
    <scope>NUCLEOTIDE SEQUENCE [LARGE SCALE GENOMIC DNA]</scope>
    <source>
        <strain evidence="3 4">V6</strain>
    </source>
</reference>
<dbReference type="AlphaFoldDB" id="A0A517WD88"/>
<feature type="transmembrane region" description="Helical" evidence="1">
    <location>
        <begin position="194"/>
        <end position="219"/>
    </location>
</feature>
<evidence type="ECO:0000313" key="3">
    <source>
        <dbReference type="EMBL" id="QDU03220.1"/>
    </source>
</evidence>
<name>A0A517WD88_9PLAN</name>
<proteinExistence type="predicted"/>
<keyword evidence="1" id="KW-0812">Transmembrane</keyword>
<feature type="transmembrane region" description="Helical" evidence="1">
    <location>
        <begin position="78"/>
        <end position="104"/>
    </location>
</feature>
<keyword evidence="1" id="KW-0472">Membrane</keyword>
<keyword evidence="1" id="KW-1133">Transmembrane helix</keyword>
<sequence>MPSVLCFEREWCKRKSMIFEMSNSIYKKSTGFTDVLISLILLSAILDGVAVVKNYQQHELLMSAKNGVGVKMNEAGSLLVHLFLINVTQLGFSIVLGILFLMWVYRMCRNAHCVEAGKPTASPVWAAGVYLIPVLNMWKPYLIMKEIYEAFRQRPSDSKVLPLWWSAWVLSSVVGCFTSHYMSRAETLDELLVASRWGIALDASLIILNIAAALMVYVVNEASVEWYEVTQYKDLGVY</sequence>
<dbReference type="Pfam" id="PF14219">
    <property type="entry name" value="DUF4328"/>
    <property type="match status" value="1"/>
</dbReference>
<accession>A0A517WD88</accession>
<protein>
    <recommendedName>
        <fullName evidence="2">DUF4328 domain-containing protein</fullName>
    </recommendedName>
</protein>
<feature type="domain" description="DUF4328" evidence="2">
    <location>
        <begin position="84"/>
        <end position="219"/>
    </location>
</feature>
<feature type="transmembrane region" description="Helical" evidence="1">
    <location>
        <begin position="163"/>
        <end position="182"/>
    </location>
</feature>
<dbReference type="Proteomes" id="UP000320722">
    <property type="component" value="Chromosome"/>
</dbReference>
<evidence type="ECO:0000259" key="2">
    <source>
        <dbReference type="Pfam" id="PF14219"/>
    </source>
</evidence>
<organism evidence="3 4">
    <name type="scientific">Gimesia chilikensis</name>
    <dbReference type="NCBI Taxonomy" id="2605989"/>
    <lineage>
        <taxon>Bacteria</taxon>
        <taxon>Pseudomonadati</taxon>
        <taxon>Planctomycetota</taxon>
        <taxon>Planctomycetia</taxon>
        <taxon>Planctomycetales</taxon>
        <taxon>Planctomycetaceae</taxon>
        <taxon>Gimesia</taxon>
    </lineage>
</organism>
<evidence type="ECO:0000313" key="4">
    <source>
        <dbReference type="Proteomes" id="UP000320722"/>
    </source>
</evidence>
<evidence type="ECO:0000256" key="1">
    <source>
        <dbReference type="SAM" id="Phobius"/>
    </source>
</evidence>
<dbReference type="EMBL" id="CP036347">
    <property type="protein sequence ID" value="QDU03220.1"/>
    <property type="molecule type" value="Genomic_DNA"/>
</dbReference>
<gene>
    <name evidence="3" type="ORF">V6x_29320</name>
</gene>